<dbReference type="AlphaFoldDB" id="X1VF52"/>
<protein>
    <submittedName>
        <fullName evidence="1">Uncharacterized protein</fullName>
    </submittedName>
</protein>
<evidence type="ECO:0000313" key="1">
    <source>
        <dbReference type="EMBL" id="GAJ16527.1"/>
    </source>
</evidence>
<dbReference type="EMBL" id="BARW01040126">
    <property type="protein sequence ID" value="GAJ16527.1"/>
    <property type="molecule type" value="Genomic_DNA"/>
</dbReference>
<proteinExistence type="predicted"/>
<gene>
    <name evidence="1" type="ORF">S12H4_60804</name>
</gene>
<sequence>ERWYVQHSGSFNYQEHLDFTADYIGKHYRAPELGRKVKAHT</sequence>
<comment type="caution">
    <text evidence="1">The sequence shown here is derived from an EMBL/GenBank/DDBJ whole genome shotgun (WGS) entry which is preliminary data.</text>
</comment>
<organism evidence="1">
    <name type="scientific">marine sediment metagenome</name>
    <dbReference type="NCBI Taxonomy" id="412755"/>
    <lineage>
        <taxon>unclassified sequences</taxon>
        <taxon>metagenomes</taxon>
        <taxon>ecological metagenomes</taxon>
    </lineage>
</organism>
<reference evidence="1" key="1">
    <citation type="journal article" date="2014" name="Front. Microbiol.">
        <title>High frequency of phylogenetically diverse reductive dehalogenase-homologous genes in deep subseafloor sedimentary metagenomes.</title>
        <authorList>
            <person name="Kawai M."/>
            <person name="Futagami T."/>
            <person name="Toyoda A."/>
            <person name="Takaki Y."/>
            <person name="Nishi S."/>
            <person name="Hori S."/>
            <person name="Arai W."/>
            <person name="Tsubouchi T."/>
            <person name="Morono Y."/>
            <person name="Uchiyama I."/>
            <person name="Ito T."/>
            <person name="Fujiyama A."/>
            <person name="Inagaki F."/>
            <person name="Takami H."/>
        </authorList>
    </citation>
    <scope>NUCLEOTIDE SEQUENCE</scope>
    <source>
        <strain evidence="1">Expedition CK06-06</strain>
    </source>
</reference>
<name>X1VF52_9ZZZZ</name>
<feature type="non-terminal residue" evidence="1">
    <location>
        <position position="1"/>
    </location>
</feature>
<accession>X1VF52</accession>